<organism evidence="1 2">
    <name type="scientific">Flavobacterium calami</name>
    <dbReference type="NCBI Taxonomy" id="3139144"/>
    <lineage>
        <taxon>Bacteria</taxon>
        <taxon>Pseudomonadati</taxon>
        <taxon>Bacteroidota</taxon>
        <taxon>Flavobacteriia</taxon>
        <taxon>Flavobacteriales</taxon>
        <taxon>Flavobacteriaceae</taxon>
        <taxon>Flavobacterium</taxon>
    </lineage>
</organism>
<reference evidence="1 2" key="1">
    <citation type="submission" date="2024-04" db="EMBL/GenBank/DDBJ databases">
        <title>Flavobacterium sp. DGU38 16S ribosomal RNA gene Genome sequencing and assembly.</title>
        <authorList>
            <person name="Park S."/>
        </authorList>
    </citation>
    <scope>NUCLEOTIDE SEQUENCE [LARGE SCALE GENOMIC DNA]</scope>
    <source>
        <strain evidence="1 2">DGU38</strain>
    </source>
</reference>
<evidence type="ECO:0008006" key="3">
    <source>
        <dbReference type="Google" id="ProtNLM"/>
    </source>
</evidence>
<sequence>MEAEKKITNEEILTELETVLKYSSLKSSPVLTNFLRYVVEETVNENQHCIKEYSIAVNVLNRSSDFNSNDDAVVRIHAGRLRRVMNEYYLTQGQNNVLMIDIPKGSYIPTFIRRINNRIAEPLQNNNTKPLIAIFPFKSIIQDQNLSIVAEMLCGELSAELSRFDEIAVIGNFSNEMISKINQNALEAANLIGADFIVTGNLKKNDQKLQIRLNLLNASTGEFILTKSFEYESLEDFIKIQNEIIESVACIIGGYYGVIFKEIIKSASLKTINSDIWKGIYSYYKYQSSYSLENCLSAFTNLKQATKKHPDHALLWAMMGEFYLDGIAFAIEDNEFEEGYRCIMKSLQIDPNCQHVWHALTFANLFKKDSEACLHSAEQCIKINPNASGLVSGVGCMLIFAGYFDKGYAIMKNALEKNPNCPWWMNIGFCYYYIAKKDYTAALYWAEKMDAEETFWDPLLKAVTLSFTNQDSKAKKYLTKLIELEPEISQKINSALTRCILSENTIMQIIGSLDKIGLKRLVVHN</sequence>
<keyword evidence="2" id="KW-1185">Reference proteome</keyword>
<dbReference type="EMBL" id="JBBYHS010000001">
    <property type="protein sequence ID" value="MEL1252272.1"/>
    <property type="molecule type" value="Genomic_DNA"/>
</dbReference>
<proteinExistence type="predicted"/>
<evidence type="ECO:0000313" key="1">
    <source>
        <dbReference type="EMBL" id="MEL1252272.1"/>
    </source>
</evidence>
<dbReference type="InterPro" id="IPR011990">
    <property type="entry name" value="TPR-like_helical_dom_sf"/>
</dbReference>
<accession>A0ABU9IIP1</accession>
<dbReference type="SUPFAM" id="SSF48452">
    <property type="entry name" value="TPR-like"/>
    <property type="match status" value="1"/>
</dbReference>
<gene>
    <name evidence="1" type="ORF">AAEO57_00685</name>
</gene>
<name>A0ABU9IIP1_9FLAO</name>
<dbReference type="RefSeq" id="WP_341688457.1">
    <property type="nucleotide sequence ID" value="NZ_JBBYHS010000001.1"/>
</dbReference>
<dbReference type="Proteomes" id="UP001485226">
    <property type="component" value="Unassembled WGS sequence"/>
</dbReference>
<dbReference type="Gene3D" id="3.40.50.10610">
    <property type="entry name" value="ABC-type transport auxiliary lipoprotein component"/>
    <property type="match status" value="1"/>
</dbReference>
<comment type="caution">
    <text evidence="1">The sequence shown here is derived from an EMBL/GenBank/DDBJ whole genome shotgun (WGS) entry which is preliminary data.</text>
</comment>
<dbReference type="Gene3D" id="1.25.40.10">
    <property type="entry name" value="Tetratricopeptide repeat domain"/>
    <property type="match status" value="1"/>
</dbReference>
<protein>
    <recommendedName>
        <fullName evidence="3">TolB amino-terminal domain-containing protein</fullName>
    </recommendedName>
</protein>
<evidence type="ECO:0000313" key="2">
    <source>
        <dbReference type="Proteomes" id="UP001485226"/>
    </source>
</evidence>